<accession>A0AAW0QVN5</accession>
<evidence type="ECO:0000256" key="3">
    <source>
        <dbReference type="PROSITE-ProRule" id="PRU00023"/>
    </source>
</evidence>
<dbReference type="Proteomes" id="UP001392437">
    <property type="component" value="Unassembled WGS sequence"/>
</dbReference>
<dbReference type="EMBL" id="JAQQWP010000007">
    <property type="protein sequence ID" value="KAK8109795.1"/>
    <property type="molecule type" value="Genomic_DNA"/>
</dbReference>
<feature type="repeat" description="ANK" evidence="3">
    <location>
        <begin position="302"/>
        <end position="329"/>
    </location>
</feature>
<dbReference type="SUPFAM" id="SSF48403">
    <property type="entry name" value="Ankyrin repeat"/>
    <property type="match status" value="1"/>
</dbReference>
<dbReference type="PROSITE" id="PS50297">
    <property type="entry name" value="ANK_REP_REGION"/>
    <property type="match status" value="2"/>
</dbReference>
<dbReference type="PANTHER" id="PTHR24198:SF165">
    <property type="entry name" value="ANKYRIN REPEAT-CONTAINING PROTEIN-RELATED"/>
    <property type="match status" value="1"/>
</dbReference>
<feature type="repeat" description="ANK" evidence="3">
    <location>
        <begin position="231"/>
        <end position="255"/>
    </location>
</feature>
<keyword evidence="1" id="KW-0677">Repeat</keyword>
<comment type="caution">
    <text evidence="4">The sequence shown here is derived from an EMBL/GenBank/DDBJ whole genome shotgun (WGS) entry which is preliminary data.</text>
</comment>
<keyword evidence="2 3" id="KW-0040">ANK repeat</keyword>
<feature type="repeat" description="ANK" evidence="3">
    <location>
        <begin position="469"/>
        <end position="501"/>
    </location>
</feature>
<dbReference type="InterPro" id="IPR036770">
    <property type="entry name" value="Ankyrin_rpt-contain_sf"/>
</dbReference>
<evidence type="ECO:0000313" key="4">
    <source>
        <dbReference type="EMBL" id="KAK8109795.1"/>
    </source>
</evidence>
<dbReference type="InterPro" id="IPR002110">
    <property type="entry name" value="Ankyrin_rpt"/>
</dbReference>
<feature type="repeat" description="ANK" evidence="3">
    <location>
        <begin position="361"/>
        <end position="393"/>
    </location>
</feature>
<keyword evidence="5" id="KW-1185">Reference proteome</keyword>
<name>A0AAW0QVN5_9PEZI</name>
<proteinExistence type="predicted"/>
<dbReference type="PANTHER" id="PTHR24198">
    <property type="entry name" value="ANKYRIN REPEAT AND PROTEIN KINASE DOMAIN-CONTAINING PROTEIN"/>
    <property type="match status" value="1"/>
</dbReference>
<evidence type="ECO:0000256" key="2">
    <source>
        <dbReference type="ARBA" id="ARBA00023043"/>
    </source>
</evidence>
<dbReference type="AlphaFoldDB" id="A0AAW0QVN5"/>
<dbReference type="Gene3D" id="1.25.40.20">
    <property type="entry name" value="Ankyrin repeat-containing domain"/>
    <property type="match status" value="3"/>
</dbReference>
<evidence type="ECO:0008006" key="6">
    <source>
        <dbReference type="Google" id="ProtNLM"/>
    </source>
</evidence>
<sequence length="528" mass="58878">MMRQEEHFLLFLIDSALPSQRYELLHIIAAYPGIDSVTSKFMSHPNLGWEAQRGSPDELSKAFRTAAVQEEMKQRNILLLESIGALENFVFNADDFCAVVKAPATKDLRRTINSAIQSSIIRQAQIYNQCTKAEDSTGHASHTYHSGQIESWAYRILPHVIQHGDVSIAKLLLEKAWYSAPRIMKQHLTSILHDALTGRSPGFWGKLTSLAMAQLLFAHGAGLETVNQVGSSLSPIHAAARYGRLDLVRFLVEIGEAHGTAYLGMFPVEVAVQNGFLDVVDFLLGVEARSGAPGSLCQKPLLHTASLHSHDDVFRLLLARGADTSIQKWDLTPLSGAVFRGQYHNVKLLLEHGVSTEEPSQEMTPLYHAVDRHQHRIIKLLLEYGADTEPLCRGRTALSHAVHSSVTRQYGITMKRNWYGIIKTLLEKGAKVDTQLEGKPLLHYAIEHCWGATTDMLLEHGVDLEVRYLGDTLLWRAVELGAPGRVEMLLRRGADKEARDMDGQTLLQLAEERQHQGIISILQRYGCT</sequence>
<reference evidence="4 5" key="1">
    <citation type="submission" date="2023-01" db="EMBL/GenBank/DDBJ databases">
        <title>Analysis of 21 Apiospora genomes using comparative genomics revels a genus with tremendous synthesis potential of carbohydrate active enzymes and secondary metabolites.</title>
        <authorList>
            <person name="Sorensen T."/>
        </authorList>
    </citation>
    <scope>NUCLEOTIDE SEQUENCE [LARGE SCALE GENOMIC DNA]</scope>
    <source>
        <strain evidence="4 5">CBS 117206</strain>
    </source>
</reference>
<evidence type="ECO:0000313" key="5">
    <source>
        <dbReference type="Proteomes" id="UP001392437"/>
    </source>
</evidence>
<dbReference type="Pfam" id="PF12796">
    <property type="entry name" value="Ank_2"/>
    <property type="match status" value="3"/>
</dbReference>
<organism evidence="4 5">
    <name type="scientific">Apiospora kogelbergensis</name>
    <dbReference type="NCBI Taxonomy" id="1337665"/>
    <lineage>
        <taxon>Eukaryota</taxon>
        <taxon>Fungi</taxon>
        <taxon>Dikarya</taxon>
        <taxon>Ascomycota</taxon>
        <taxon>Pezizomycotina</taxon>
        <taxon>Sordariomycetes</taxon>
        <taxon>Xylariomycetidae</taxon>
        <taxon>Amphisphaeriales</taxon>
        <taxon>Apiosporaceae</taxon>
        <taxon>Apiospora</taxon>
    </lineage>
</organism>
<evidence type="ECO:0000256" key="1">
    <source>
        <dbReference type="ARBA" id="ARBA00022737"/>
    </source>
</evidence>
<protein>
    <recommendedName>
        <fullName evidence="6">Ankyrin repeat-containing protein</fullName>
    </recommendedName>
</protein>
<gene>
    <name evidence="4" type="ORF">PG999_007932</name>
</gene>
<dbReference type="SMART" id="SM00248">
    <property type="entry name" value="ANK"/>
    <property type="match status" value="7"/>
</dbReference>
<dbReference type="PROSITE" id="PS50088">
    <property type="entry name" value="ANK_REPEAT"/>
    <property type="match status" value="4"/>
</dbReference>